<evidence type="ECO:0000256" key="6">
    <source>
        <dbReference type="ARBA" id="ARBA00023146"/>
    </source>
</evidence>
<protein>
    <recommendedName>
        <fullName evidence="7">Glutamyl-Q tRNA(Asp) synthetase</fullName>
        <shortName evidence="7">Glu-Q-RSs</shortName>
        <ecNumber evidence="7">6.1.1.-</ecNumber>
    </recommendedName>
</protein>
<keyword evidence="4 7" id="KW-0862">Zinc</keyword>
<keyword evidence="5 7" id="KW-0067">ATP-binding</keyword>
<feature type="binding site" evidence="7">
    <location>
        <position position="198"/>
    </location>
    <ligand>
        <name>L-glutamate</name>
        <dbReference type="ChEBI" id="CHEBI:29985"/>
    </ligand>
</feature>
<dbReference type="EC" id="6.1.1.-" evidence="7"/>
<proteinExistence type="inferred from homology"/>
<organism evidence="10 11">
    <name type="scientific">Paenibacillus dokdonensis</name>
    <dbReference type="NCBI Taxonomy" id="2567944"/>
    <lineage>
        <taxon>Bacteria</taxon>
        <taxon>Bacillati</taxon>
        <taxon>Bacillota</taxon>
        <taxon>Bacilli</taxon>
        <taxon>Bacillales</taxon>
        <taxon>Paenibacillaceae</taxon>
        <taxon>Paenibacillus</taxon>
    </lineage>
</organism>
<feature type="binding site" evidence="7">
    <location>
        <begin position="11"/>
        <end position="15"/>
    </location>
    <ligand>
        <name>L-glutamate</name>
        <dbReference type="ChEBI" id="CHEBI:29985"/>
    </ligand>
</feature>
<feature type="binding site" evidence="7">
    <location>
        <position position="257"/>
    </location>
    <ligand>
        <name>ATP</name>
        <dbReference type="ChEBI" id="CHEBI:30616"/>
    </ligand>
</feature>
<feature type="binding site" evidence="7">
    <location>
        <position position="111"/>
    </location>
    <ligand>
        <name>Zn(2+)</name>
        <dbReference type="ChEBI" id="CHEBI:29105"/>
    </ligand>
</feature>
<dbReference type="PROSITE" id="PS00178">
    <property type="entry name" value="AA_TRNA_LIGASE_I"/>
    <property type="match status" value="1"/>
</dbReference>
<dbReference type="InterPro" id="IPR014729">
    <property type="entry name" value="Rossmann-like_a/b/a_fold"/>
</dbReference>
<dbReference type="RefSeq" id="WP_326088081.1">
    <property type="nucleotide sequence ID" value="NZ_JARLKZ010000006.1"/>
</dbReference>
<dbReference type="NCBIfam" id="NF004314">
    <property type="entry name" value="PRK05710.1-3"/>
    <property type="match status" value="1"/>
</dbReference>
<evidence type="ECO:0000256" key="2">
    <source>
        <dbReference type="ARBA" id="ARBA00022723"/>
    </source>
</evidence>
<sequence>MSQNKRPVRGRFAPTPSGELHIGNAWAALLSWLQIRSREGTFVLRMEDIDTQRSRPHLASQILDDLNWLGLDWDEGPDVGGPFGPYTQSERMEYYDEALKQLDDKGCLYPCYCSRADLLAAARAPHGLSSEGPAYPGTCRHLTQEEAACKSLVKAPALRFKVDHEMLIFQDGVAGQQEFDAASGGDFIVRRADGMISYQLAVVVDDDRMGITDVLRGSDLLDSVPRQLMLYKALGMPAPTFAHVPLFVGPDGKRLAKRHGGTSLAALREMGVAAEQVVGWLMWIAGLTEKLEPLTARECIPLFHMEKLTSNPIIITEGTLSHLHGTKIP</sequence>
<comment type="cofactor">
    <cofactor evidence="7">
        <name>Zn(2+)</name>
        <dbReference type="ChEBI" id="CHEBI:29105"/>
    </cofactor>
    <text evidence="7">Binds 1 zinc ion per subunit.</text>
</comment>
<keyword evidence="2 7" id="KW-0479">Metal-binding</keyword>
<dbReference type="NCBIfam" id="TIGR03838">
    <property type="entry name" value="queuosine_YadB"/>
    <property type="match status" value="1"/>
</dbReference>
<dbReference type="PANTHER" id="PTHR43311">
    <property type="entry name" value="GLUTAMATE--TRNA LIGASE"/>
    <property type="match status" value="1"/>
</dbReference>
<name>A0ABU6GKW9_9BACL</name>
<keyword evidence="6 7" id="KW-0030">Aminoacyl-tRNA synthetase</keyword>
<evidence type="ECO:0000256" key="4">
    <source>
        <dbReference type="ARBA" id="ARBA00022833"/>
    </source>
</evidence>
<evidence type="ECO:0000256" key="5">
    <source>
        <dbReference type="ARBA" id="ARBA00022840"/>
    </source>
</evidence>
<evidence type="ECO:0000259" key="9">
    <source>
        <dbReference type="Pfam" id="PF00749"/>
    </source>
</evidence>
<evidence type="ECO:0000256" key="1">
    <source>
        <dbReference type="ARBA" id="ARBA00022598"/>
    </source>
</evidence>
<comment type="function">
    <text evidence="7">Catalyzes the tRNA-independent activation of glutamate in presence of ATP and the subsequent transfer of glutamate onto a tRNA(Asp). Glutamate is transferred on the 2-amino-5-(4,5-dihydroxy-2-cyclopenten-1-yl) moiety of the queuosine in the wobble position of the QUC anticodon.</text>
</comment>
<dbReference type="Proteomes" id="UP001344632">
    <property type="component" value="Unassembled WGS sequence"/>
</dbReference>
<feature type="short sequence motif" description="'KMSKS' region" evidence="7">
    <location>
        <begin position="254"/>
        <end position="258"/>
    </location>
</feature>
<dbReference type="InterPro" id="IPR000924">
    <property type="entry name" value="Glu/Gln-tRNA-synth"/>
</dbReference>
<comment type="similarity">
    <text evidence="7">Belongs to the class-I aminoacyl-tRNA synthetase family. GluQ subfamily.</text>
</comment>
<accession>A0ABU6GKW9</accession>
<dbReference type="Pfam" id="PF00749">
    <property type="entry name" value="tRNA-synt_1c"/>
    <property type="match status" value="1"/>
</dbReference>
<keyword evidence="10" id="KW-0808">Transferase</keyword>
<dbReference type="InterPro" id="IPR022380">
    <property type="entry name" value="Glu-Q_tRNA(Asp)_Synthase"/>
</dbReference>
<dbReference type="Gene3D" id="3.40.50.620">
    <property type="entry name" value="HUPs"/>
    <property type="match status" value="1"/>
</dbReference>
<keyword evidence="11" id="KW-1185">Reference proteome</keyword>
<dbReference type="SUPFAM" id="SSF52374">
    <property type="entry name" value="Nucleotidylyl transferase"/>
    <property type="match status" value="1"/>
</dbReference>
<dbReference type="GO" id="GO:0016740">
    <property type="term" value="F:transferase activity"/>
    <property type="evidence" value="ECO:0007669"/>
    <property type="project" value="UniProtKB-KW"/>
</dbReference>
<keyword evidence="1 7" id="KW-0436">Ligase</keyword>
<comment type="caution">
    <text evidence="10">The sequence shown here is derived from an EMBL/GenBank/DDBJ whole genome shotgun (WGS) entry which is preliminary data.</text>
</comment>
<dbReference type="InterPro" id="IPR049940">
    <property type="entry name" value="GluQ/Sye"/>
</dbReference>
<keyword evidence="3 7" id="KW-0547">Nucleotide-binding</keyword>
<evidence type="ECO:0000313" key="11">
    <source>
        <dbReference type="Proteomes" id="UP001344632"/>
    </source>
</evidence>
<keyword evidence="8" id="KW-0648">Protein biosynthesis</keyword>
<evidence type="ECO:0000313" key="10">
    <source>
        <dbReference type="EMBL" id="MEC0240396.1"/>
    </source>
</evidence>
<feature type="binding site" evidence="7">
    <location>
        <position position="139"/>
    </location>
    <ligand>
        <name>Zn(2+)</name>
        <dbReference type="ChEBI" id="CHEBI:29105"/>
    </ligand>
</feature>
<feature type="binding site" evidence="7">
    <location>
        <position position="113"/>
    </location>
    <ligand>
        <name>Zn(2+)</name>
        <dbReference type="ChEBI" id="CHEBI:29105"/>
    </ligand>
</feature>
<gene>
    <name evidence="10" type="primary">gluQRS</name>
    <name evidence="7" type="synonym">gluQ</name>
    <name evidence="10" type="ORF">P4H66_11090</name>
</gene>
<dbReference type="EMBL" id="JARLKZ010000006">
    <property type="protein sequence ID" value="MEC0240396.1"/>
    <property type="molecule type" value="Genomic_DNA"/>
</dbReference>
<feature type="short sequence motif" description="'HIGH' region" evidence="7">
    <location>
        <begin position="14"/>
        <end position="24"/>
    </location>
</feature>
<reference evidence="10 11" key="1">
    <citation type="submission" date="2023-03" db="EMBL/GenBank/DDBJ databases">
        <title>Bacillus Genome Sequencing.</title>
        <authorList>
            <person name="Dunlap C."/>
        </authorList>
    </citation>
    <scope>NUCLEOTIDE SEQUENCE [LARGE SCALE GENOMIC DNA]</scope>
    <source>
        <strain evidence="10 11">BD-525</strain>
    </source>
</reference>
<dbReference type="PRINTS" id="PR00987">
    <property type="entry name" value="TRNASYNTHGLU"/>
</dbReference>
<dbReference type="NCBIfam" id="NF004315">
    <property type="entry name" value="PRK05710.1-4"/>
    <property type="match status" value="1"/>
</dbReference>
<feature type="domain" description="Glutamyl/glutaminyl-tRNA synthetase class Ib catalytic" evidence="9">
    <location>
        <begin position="8"/>
        <end position="308"/>
    </location>
</feature>
<dbReference type="InterPro" id="IPR020058">
    <property type="entry name" value="Glu/Gln-tRNA-synth_Ib_cat-dom"/>
</dbReference>
<dbReference type="PANTHER" id="PTHR43311:SF1">
    <property type="entry name" value="GLUTAMYL-Q TRNA(ASP) SYNTHETASE"/>
    <property type="match status" value="1"/>
</dbReference>
<feature type="binding site" evidence="7">
    <location>
        <position position="47"/>
    </location>
    <ligand>
        <name>L-glutamate</name>
        <dbReference type="ChEBI" id="CHEBI:29985"/>
    </ligand>
</feature>
<dbReference type="HAMAP" id="MF_01428">
    <property type="entry name" value="Glu_Q_tRNA_synth"/>
    <property type="match status" value="1"/>
</dbReference>
<dbReference type="InterPro" id="IPR001412">
    <property type="entry name" value="aa-tRNA-synth_I_CS"/>
</dbReference>
<evidence type="ECO:0000256" key="3">
    <source>
        <dbReference type="ARBA" id="ARBA00022741"/>
    </source>
</evidence>
<feature type="binding site" evidence="7">
    <location>
        <position position="216"/>
    </location>
    <ligand>
        <name>L-glutamate</name>
        <dbReference type="ChEBI" id="CHEBI:29985"/>
    </ligand>
</feature>
<evidence type="ECO:0000256" key="8">
    <source>
        <dbReference type="RuleBase" id="RU363037"/>
    </source>
</evidence>
<feature type="binding site" evidence="7">
    <location>
        <position position="135"/>
    </location>
    <ligand>
        <name>Zn(2+)</name>
        <dbReference type="ChEBI" id="CHEBI:29105"/>
    </ligand>
</feature>
<dbReference type="GO" id="GO:0016874">
    <property type="term" value="F:ligase activity"/>
    <property type="evidence" value="ECO:0007669"/>
    <property type="project" value="UniProtKB-KW"/>
</dbReference>
<evidence type="ECO:0000256" key="7">
    <source>
        <dbReference type="HAMAP-Rule" id="MF_01428"/>
    </source>
</evidence>